<dbReference type="InterPro" id="IPR036890">
    <property type="entry name" value="HATPase_C_sf"/>
</dbReference>
<dbReference type="GO" id="GO:0016301">
    <property type="term" value="F:kinase activity"/>
    <property type="evidence" value="ECO:0007669"/>
    <property type="project" value="UniProtKB-KW"/>
</dbReference>
<protein>
    <submittedName>
        <fullName evidence="6">Sensory histidine kinase UhpB</fullName>
    </submittedName>
    <submittedName>
        <fullName evidence="5">Tetratricopeptide repeat-containing sensor histidine kinase</fullName>
    </submittedName>
</protein>
<dbReference type="SUPFAM" id="SSF48452">
    <property type="entry name" value="TPR-like"/>
    <property type="match status" value="1"/>
</dbReference>
<dbReference type="OrthoDB" id="943406at2"/>
<dbReference type="InterPro" id="IPR050482">
    <property type="entry name" value="Sensor_HK_TwoCompSys"/>
</dbReference>
<evidence type="ECO:0000256" key="2">
    <source>
        <dbReference type="ARBA" id="ARBA00022777"/>
    </source>
</evidence>
<accession>A0A3G6M890</accession>
<feature type="transmembrane region" description="Helical" evidence="4">
    <location>
        <begin position="333"/>
        <end position="355"/>
    </location>
</feature>
<dbReference type="InterPro" id="IPR019734">
    <property type="entry name" value="TPR_rpt"/>
</dbReference>
<dbReference type="Proteomes" id="UP000273270">
    <property type="component" value="Chromosome"/>
</dbReference>
<keyword evidence="4" id="KW-0472">Membrane</keyword>
<keyword evidence="3" id="KW-0902">Two-component regulatory system</keyword>
<dbReference type="InterPro" id="IPR011990">
    <property type="entry name" value="TPR-like_helical_dom_sf"/>
</dbReference>
<evidence type="ECO:0000313" key="5">
    <source>
        <dbReference type="EMBL" id="AZA50308.1"/>
    </source>
</evidence>
<evidence type="ECO:0000256" key="4">
    <source>
        <dbReference type="SAM" id="Phobius"/>
    </source>
</evidence>
<dbReference type="EMBL" id="UFVQ01000003">
    <property type="protein sequence ID" value="STC98386.1"/>
    <property type="molecule type" value="Genomic_DNA"/>
</dbReference>
<dbReference type="Gene3D" id="3.30.565.10">
    <property type="entry name" value="Histidine kinase-like ATPase, C-terminal domain"/>
    <property type="match status" value="1"/>
</dbReference>
<dbReference type="SMART" id="SM00028">
    <property type="entry name" value="TPR"/>
    <property type="match status" value="4"/>
</dbReference>
<reference evidence="6 7" key="1">
    <citation type="submission" date="2018-06" db="EMBL/GenBank/DDBJ databases">
        <authorList>
            <consortium name="Pathogen Informatics"/>
            <person name="Doyle S."/>
        </authorList>
    </citation>
    <scope>NUCLEOTIDE SEQUENCE [LARGE SCALE GENOMIC DNA]</scope>
    <source>
        <strain evidence="6 7">NCTC13533</strain>
    </source>
</reference>
<dbReference type="GO" id="GO:0000160">
    <property type="term" value="P:phosphorelay signal transduction system"/>
    <property type="evidence" value="ECO:0007669"/>
    <property type="project" value="UniProtKB-KW"/>
</dbReference>
<dbReference type="Gene3D" id="1.25.40.10">
    <property type="entry name" value="Tetratricopeptide repeat domain"/>
    <property type="match status" value="1"/>
</dbReference>
<keyword evidence="1" id="KW-0808">Transferase</keyword>
<evidence type="ECO:0000256" key="3">
    <source>
        <dbReference type="ARBA" id="ARBA00023012"/>
    </source>
</evidence>
<organism evidence="6 7">
    <name type="scientific">Chryseobacterium carnipullorum</name>
    <dbReference type="NCBI Taxonomy" id="1124835"/>
    <lineage>
        <taxon>Bacteria</taxon>
        <taxon>Pseudomonadati</taxon>
        <taxon>Bacteroidota</taxon>
        <taxon>Flavobacteriia</taxon>
        <taxon>Flavobacteriales</taxon>
        <taxon>Weeksellaceae</taxon>
        <taxon>Chryseobacterium group</taxon>
        <taxon>Chryseobacterium</taxon>
    </lineage>
</organism>
<dbReference type="PANTHER" id="PTHR24421:SF60">
    <property type="entry name" value="SENSOR HISTIDINE KINASE COMP"/>
    <property type="match status" value="1"/>
</dbReference>
<name>A0A376E0I3_CHRCU</name>
<keyword evidence="8" id="KW-1185">Reference proteome</keyword>
<keyword evidence="4" id="KW-1133">Transmembrane helix</keyword>
<keyword evidence="4" id="KW-0812">Transmembrane</keyword>
<evidence type="ECO:0000313" key="6">
    <source>
        <dbReference type="EMBL" id="STC98386.1"/>
    </source>
</evidence>
<dbReference type="SUPFAM" id="SSF55874">
    <property type="entry name" value="ATPase domain of HSP90 chaperone/DNA topoisomerase II/histidine kinase"/>
    <property type="match status" value="1"/>
</dbReference>
<evidence type="ECO:0000313" key="8">
    <source>
        <dbReference type="Proteomes" id="UP000273270"/>
    </source>
</evidence>
<dbReference type="RefSeq" id="WP_123880989.1">
    <property type="nucleotide sequence ID" value="NZ_CP033920.1"/>
</dbReference>
<gene>
    <name evidence="5" type="ORF">EG346_19945</name>
    <name evidence="6" type="ORF">NCTC13533_02619</name>
</gene>
<sequence length="560" mass="65260">MKKLFLFFLTLTITTSCKKKIQTDYTNGQDNFNYAKARKLRDSMKIDSAYYFYNLAKDDYKKMGDSLGIAQSLINMGIIQTNRGDFYGGIETSLEAEKYLRNDNDINVKANLARNFNNMAIASSFLYNYNDAIKFYQNTLKYTKDKNDRAVYYNNIGKVLTNMKEYTKAKYYLELSLNTTSNTMDYARALSNLSAAKYLSDKNDDPLKDYLRALDIRYRSKNITEMNSSYATLSDYYSDKDIDSAKLYAEKMYSTSKQIKNPEDQLQALQKLINLDKNNYLKYFNTFQNINDSVIIARGKAKNQFALIKSDIDKTESKNIELQAKNLEAENKLLYRNMIVASLLLTLIIGVIWYTKRKKRLQKEKELEVKNTELKYSKKVHDVVANGIYQVMTKLENHLDISRNETLDDLEYIYNRSRNLSYENIEINDESEIFSEKIRKLMGYFTSDHIDTILIGNDVEVWENISHSCKAEVYQVLRELLINMKKHSHADRVTLKFERTFEKVKIHYSDTGVGINNETILKNGVRNMINRIENLGGCITFENKTQTEKGMIVHFSFPFS</sequence>
<proteinExistence type="predicted"/>
<dbReference type="AlphaFoldDB" id="A0A376E0I3"/>
<dbReference type="PROSITE" id="PS51257">
    <property type="entry name" value="PROKAR_LIPOPROTEIN"/>
    <property type="match status" value="1"/>
</dbReference>
<dbReference type="PANTHER" id="PTHR24421">
    <property type="entry name" value="NITRATE/NITRITE SENSOR PROTEIN NARX-RELATED"/>
    <property type="match status" value="1"/>
</dbReference>
<reference evidence="8" key="2">
    <citation type="submission" date="2018-11" db="EMBL/GenBank/DDBJ databases">
        <title>Proposal to divide the Flavobacteriaceae and reorganize its genera based on Amino Acid Identity values calculated from whole genome sequences.</title>
        <authorList>
            <person name="Nicholson A.C."/>
            <person name="Gulvik C.A."/>
            <person name="Whitney A.M."/>
            <person name="Humrighouse B.W."/>
            <person name="Bell M."/>
            <person name="Holmes B."/>
            <person name="Steigerwalt A.G."/>
            <person name="Villarma A."/>
            <person name="Sheth M."/>
            <person name="Batra D."/>
            <person name="Pryor J."/>
            <person name="Bernardet J.-F."/>
            <person name="Hugo C."/>
            <person name="Kampfer P."/>
            <person name="Newman J."/>
            <person name="McQuiston J.R."/>
        </authorList>
    </citation>
    <scope>NUCLEOTIDE SEQUENCE [LARGE SCALE GENOMIC DNA]</scope>
    <source>
        <strain evidence="8">G0188</strain>
    </source>
</reference>
<reference evidence="5" key="3">
    <citation type="submission" date="2018-11" db="EMBL/GenBank/DDBJ databases">
        <title>Proposal to divide the Flavobacteriaceae and reorganize its genera based on Amino Acid Identity values calculated from whole genome sequences.</title>
        <authorList>
            <person name="Nicholson A.C."/>
            <person name="Gulvik C.A."/>
            <person name="Whitney A.M."/>
            <person name="Humrighouse B.W."/>
            <person name="Bell M."/>
            <person name="Holmes B."/>
            <person name="Steigerwalt A."/>
            <person name="Villarma A."/>
            <person name="Sheth M."/>
            <person name="Batra D."/>
            <person name="Pryor J."/>
            <person name="Bernardet J.-F."/>
            <person name="Hugo C."/>
            <person name="Kampfer P."/>
            <person name="Newman J."/>
            <person name="Mcquiston J.R."/>
        </authorList>
    </citation>
    <scope>NUCLEOTIDE SEQUENCE [LARGE SCALE GENOMIC DNA]</scope>
    <source>
        <strain evidence="5">G0188</strain>
    </source>
</reference>
<evidence type="ECO:0000256" key="1">
    <source>
        <dbReference type="ARBA" id="ARBA00022679"/>
    </source>
</evidence>
<evidence type="ECO:0000313" key="7">
    <source>
        <dbReference type="Proteomes" id="UP000255224"/>
    </source>
</evidence>
<keyword evidence="2 6" id="KW-0418">Kinase</keyword>
<accession>A0A376E0I3</accession>
<dbReference type="EMBL" id="CP033920">
    <property type="protein sequence ID" value="AZA50308.1"/>
    <property type="molecule type" value="Genomic_DNA"/>
</dbReference>
<dbReference type="Proteomes" id="UP000255224">
    <property type="component" value="Unassembled WGS sequence"/>
</dbReference>
<dbReference type="KEGG" id="ccau:EG346_19945"/>